<evidence type="ECO:0000256" key="5">
    <source>
        <dbReference type="ARBA" id="ARBA00022475"/>
    </source>
</evidence>
<dbReference type="GO" id="GO:0006826">
    <property type="term" value="P:iron ion transport"/>
    <property type="evidence" value="ECO:0007669"/>
    <property type="project" value="UniProtKB-ARBA"/>
</dbReference>
<evidence type="ECO:0000256" key="14">
    <source>
        <dbReference type="SAM" id="Phobius"/>
    </source>
</evidence>
<accession>A0A2P8AI81</accession>
<dbReference type="SFLD" id="SFLDS00052">
    <property type="entry name" value="Ferric_Reductase_Domain"/>
    <property type="match status" value="1"/>
</dbReference>
<dbReference type="InterPro" id="IPR013121">
    <property type="entry name" value="Fe_red_NAD-bd_6"/>
</dbReference>
<dbReference type="PANTHER" id="PTHR32361">
    <property type="entry name" value="FERRIC/CUPRIC REDUCTASE TRANSMEMBRANE COMPONENT"/>
    <property type="match status" value="1"/>
</dbReference>
<evidence type="ECO:0000256" key="10">
    <source>
        <dbReference type="ARBA" id="ARBA00023065"/>
    </source>
</evidence>
<feature type="transmembrane region" description="Helical" evidence="14">
    <location>
        <begin position="184"/>
        <end position="207"/>
    </location>
</feature>
<evidence type="ECO:0000256" key="15">
    <source>
        <dbReference type="SAM" id="SignalP"/>
    </source>
</evidence>
<keyword evidence="9" id="KW-0560">Oxidoreductase</keyword>
<keyword evidence="11 14" id="KW-0472">Membrane</keyword>
<gene>
    <name evidence="17" type="ORF">B9Z65_1064</name>
</gene>
<keyword evidence="7" id="KW-0249">Electron transport</keyword>
<dbReference type="GO" id="GO:0005886">
    <property type="term" value="C:plasma membrane"/>
    <property type="evidence" value="ECO:0007669"/>
    <property type="project" value="UniProtKB-SubCell"/>
</dbReference>
<sequence length="614" mass="68357">MFRLISLSAGALLLGSVSAAAPPSGGAAPAQGGGGGGGGGSSHGTIQGPTADDFENMKLIMYMSYIWIAIIGAMFIHRLTLSALKHMRNLACMNNDKQKYFADVDPNYASAKKHLLDAPLLSKRHNREVMLSSAINVGTIPSRLQTLFIVVYFGINIAFAFLWLDYDQKRPALLKEIRNRTGVLSFTNMIPLFLFAGRNNFFIKLLDVSFDSYNMMHRWLGRIAVLHAIAHTVAYCVSKIESSGLKSLTAAMAASPTILTGTIGTCAFLFLMFHSPSVVRHAYYEVFLHAHILVAITALVVLWMHIDGIPVQLLILTCIIIWGFERFMRVQNLIRNNVGAGGTTAEVEAMPGDALRVTLRIARPWKFQPGQHVYLYLPTIGWWTNHPFSLAWSDDYQDVYSEKGMSMERQDILAIRKTTMSLIIRRRTGFTDKLWSRAENAPQGRFVTKAFVEGPYGHQNLNSYGTVMLFAAGVGITHQVPFLRSLVADYANGTCATRRVTLVWIIQSPEHLEWIRPWMTDILGMDKRRDILKIQLFITRPRSTKEIHSPSASVQMFPGKPDVSALIAQQQQGQVGAMAVSVCGTGSLSDDVRYAVRQRCQKTTIDFVENAFSW</sequence>
<dbReference type="Gene3D" id="3.40.50.80">
    <property type="entry name" value="Nucleotide-binding domain of ferredoxin-NADP reductase (FNR) module"/>
    <property type="match status" value="1"/>
</dbReference>
<feature type="domain" description="FAD-binding FR-type" evidence="16">
    <location>
        <begin position="337"/>
        <end position="462"/>
    </location>
</feature>
<dbReference type="InterPro" id="IPR013112">
    <property type="entry name" value="FAD-bd_8"/>
</dbReference>
<dbReference type="GO" id="GO:0052851">
    <property type="term" value="F:ferric-chelate reductase (NADPH) activity"/>
    <property type="evidence" value="ECO:0007669"/>
    <property type="project" value="UniProtKB-EC"/>
</dbReference>
<dbReference type="InterPro" id="IPR017938">
    <property type="entry name" value="Riboflavin_synthase-like_b-brl"/>
</dbReference>
<comment type="similarity">
    <text evidence="2">Belongs to the ferric reductase (FRE) family.</text>
</comment>
<protein>
    <recommendedName>
        <fullName evidence="3">ferric-chelate reductase (NADPH)</fullName>
        <ecNumber evidence="3">1.16.1.9</ecNumber>
    </recommendedName>
</protein>
<keyword evidence="4" id="KW-0813">Transport</keyword>
<dbReference type="Pfam" id="PF01794">
    <property type="entry name" value="Ferric_reduct"/>
    <property type="match status" value="1"/>
</dbReference>
<feature type="region of interest" description="Disordered" evidence="13">
    <location>
        <begin position="25"/>
        <end position="47"/>
    </location>
</feature>
<feature type="transmembrane region" description="Helical" evidence="14">
    <location>
        <begin position="250"/>
        <end position="271"/>
    </location>
</feature>
<keyword evidence="10" id="KW-0406">Ion transport</keyword>
<name>A0A2P8AI81_9PEZI</name>
<dbReference type="Pfam" id="PF08022">
    <property type="entry name" value="FAD_binding_8"/>
    <property type="match status" value="1"/>
</dbReference>
<feature type="transmembrane region" description="Helical" evidence="14">
    <location>
        <begin position="309"/>
        <end position="327"/>
    </location>
</feature>
<dbReference type="PANTHER" id="PTHR32361:SF24">
    <property type="entry name" value="REDUCTASE, PUTATIVE (AFU_ORTHOLOGUE AFUA_3G10820)-RELATED"/>
    <property type="match status" value="1"/>
</dbReference>
<dbReference type="InterPro" id="IPR039261">
    <property type="entry name" value="FNR_nucleotide-bd"/>
</dbReference>
<feature type="chain" id="PRO_5015124648" description="ferric-chelate reductase (NADPH)" evidence="15">
    <location>
        <begin position="20"/>
        <end position="614"/>
    </location>
</feature>
<evidence type="ECO:0000259" key="16">
    <source>
        <dbReference type="PROSITE" id="PS51384"/>
    </source>
</evidence>
<proteinExistence type="inferred from homology"/>
<evidence type="ECO:0000256" key="12">
    <source>
        <dbReference type="ARBA" id="ARBA00048483"/>
    </source>
</evidence>
<dbReference type="GO" id="GO:0006879">
    <property type="term" value="P:intracellular iron ion homeostasis"/>
    <property type="evidence" value="ECO:0007669"/>
    <property type="project" value="TreeGrafter"/>
</dbReference>
<keyword evidence="18" id="KW-1185">Reference proteome</keyword>
<keyword evidence="5" id="KW-1003">Cell membrane</keyword>
<keyword evidence="6 14" id="KW-0812">Transmembrane</keyword>
<evidence type="ECO:0000256" key="11">
    <source>
        <dbReference type="ARBA" id="ARBA00023136"/>
    </source>
</evidence>
<evidence type="ECO:0000256" key="8">
    <source>
        <dbReference type="ARBA" id="ARBA00022989"/>
    </source>
</evidence>
<comment type="caution">
    <text evidence="17">The sequence shown here is derived from an EMBL/GenBank/DDBJ whole genome shotgun (WGS) entry which is preliminary data.</text>
</comment>
<evidence type="ECO:0000256" key="1">
    <source>
        <dbReference type="ARBA" id="ARBA00004651"/>
    </source>
</evidence>
<evidence type="ECO:0000256" key="9">
    <source>
        <dbReference type="ARBA" id="ARBA00023002"/>
    </source>
</evidence>
<evidence type="ECO:0000256" key="13">
    <source>
        <dbReference type="SAM" id="MobiDB-lite"/>
    </source>
</evidence>
<dbReference type="SUPFAM" id="SSF52343">
    <property type="entry name" value="Ferredoxin reductase-like, C-terminal NADP-linked domain"/>
    <property type="match status" value="1"/>
</dbReference>
<dbReference type="SUPFAM" id="SSF63380">
    <property type="entry name" value="Riboflavin synthase domain-like"/>
    <property type="match status" value="1"/>
</dbReference>
<dbReference type="PROSITE" id="PS51384">
    <property type="entry name" value="FAD_FR"/>
    <property type="match status" value="1"/>
</dbReference>
<feature type="transmembrane region" description="Helical" evidence="14">
    <location>
        <begin position="219"/>
        <end position="238"/>
    </location>
</feature>
<dbReference type="SFLD" id="SFLDG01168">
    <property type="entry name" value="Ferric_reductase_subgroup_(FRE"/>
    <property type="match status" value="1"/>
</dbReference>
<feature type="transmembrane region" description="Helical" evidence="14">
    <location>
        <begin position="283"/>
        <end position="303"/>
    </location>
</feature>
<feature type="signal peptide" evidence="15">
    <location>
        <begin position="1"/>
        <end position="19"/>
    </location>
</feature>
<dbReference type="InterPro" id="IPR013130">
    <property type="entry name" value="Fe3_Rdtase_TM_dom"/>
</dbReference>
<feature type="compositionally biased region" description="Gly residues" evidence="13">
    <location>
        <begin position="31"/>
        <end position="42"/>
    </location>
</feature>
<evidence type="ECO:0000256" key="3">
    <source>
        <dbReference type="ARBA" id="ARBA00012668"/>
    </source>
</evidence>
<dbReference type="EMBL" id="NHZQ01000003">
    <property type="protein sequence ID" value="PSK60166.1"/>
    <property type="molecule type" value="Genomic_DNA"/>
</dbReference>
<keyword evidence="8 14" id="KW-1133">Transmembrane helix</keyword>
<dbReference type="EC" id="1.16.1.9" evidence="3"/>
<dbReference type="AlphaFoldDB" id="A0A2P8AI81"/>
<dbReference type="InterPro" id="IPR017927">
    <property type="entry name" value="FAD-bd_FR_type"/>
</dbReference>
<dbReference type="GO" id="GO:0015677">
    <property type="term" value="P:copper ion import"/>
    <property type="evidence" value="ECO:0007669"/>
    <property type="project" value="TreeGrafter"/>
</dbReference>
<reference evidence="17 18" key="1">
    <citation type="submission" date="2017-05" db="EMBL/GenBank/DDBJ databases">
        <title>Draft genome sequence of Elsinoe australis.</title>
        <authorList>
            <person name="Cheng Q."/>
        </authorList>
    </citation>
    <scope>NUCLEOTIDE SEQUENCE [LARGE SCALE GENOMIC DNA]</scope>
    <source>
        <strain evidence="17 18">NL1</strain>
    </source>
</reference>
<comment type="subcellular location">
    <subcellularLocation>
        <location evidence="1">Cell membrane</location>
        <topology evidence="1">Multi-pass membrane protein</topology>
    </subcellularLocation>
</comment>
<evidence type="ECO:0000256" key="7">
    <source>
        <dbReference type="ARBA" id="ARBA00022982"/>
    </source>
</evidence>
<dbReference type="Proteomes" id="UP000243723">
    <property type="component" value="Unassembled WGS sequence"/>
</dbReference>
<dbReference type="Pfam" id="PF08030">
    <property type="entry name" value="NAD_binding_6"/>
    <property type="match status" value="1"/>
</dbReference>
<evidence type="ECO:0000313" key="18">
    <source>
        <dbReference type="Proteomes" id="UP000243723"/>
    </source>
</evidence>
<feature type="transmembrane region" description="Helical" evidence="14">
    <location>
        <begin position="59"/>
        <end position="79"/>
    </location>
</feature>
<evidence type="ECO:0000256" key="4">
    <source>
        <dbReference type="ARBA" id="ARBA00022448"/>
    </source>
</evidence>
<keyword evidence="15" id="KW-0732">Signal</keyword>
<dbReference type="InterPro" id="IPR051410">
    <property type="entry name" value="Ferric/Cupric_Reductase"/>
</dbReference>
<evidence type="ECO:0000256" key="2">
    <source>
        <dbReference type="ARBA" id="ARBA00006278"/>
    </source>
</evidence>
<organism evidence="17 18">
    <name type="scientific">Elsinoe australis</name>
    <dbReference type="NCBI Taxonomy" id="40998"/>
    <lineage>
        <taxon>Eukaryota</taxon>
        <taxon>Fungi</taxon>
        <taxon>Dikarya</taxon>
        <taxon>Ascomycota</taxon>
        <taxon>Pezizomycotina</taxon>
        <taxon>Dothideomycetes</taxon>
        <taxon>Dothideomycetidae</taxon>
        <taxon>Myriangiales</taxon>
        <taxon>Elsinoaceae</taxon>
        <taxon>Elsinoe</taxon>
    </lineage>
</organism>
<dbReference type="OrthoDB" id="4494341at2759"/>
<comment type="catalytic activity">
    <reaction evidence="12">
        <text>2 a Fe(II)-siderophore + NADP(+) + H(+) = 2 a Fe(III)-siderophore + NADPH</text>
        <dbReference type="Rhea" id="RHEA:28795"/>
        <dbReference type="Rhea" id="RHEA-COMP:11342"/>
        <dbReference type="Rhea" id="RHEA-COMP:11344"/>
        <dbReference type="ChEBI" id="CHEBI:15378"/>
        <dbReference type="ChEBI" id="CHEBI:29033"/>
        <dbReference type="ChEBI" id="CHEBI:29034"/>
        <dbReference type="ChEBI" id="CHEBI:57783"/>
        <dbReference type="ChEBI" id="CHEBI:58349"/>
        <dbReference type="EC" id="1.16.1.9"/>
    </reaction>
</comment>
<dbReference type="CDD" id="cd06186">
    <property type="entry name" value="NOX_Duox_like_FAD_NADP"/>
    <property type="match status" value="1"/>
</dbReference>
<feature type="transmembrane region" description="Helical" evidence="14">
    <location>
        <begin position="146"/>
        <end position="164"/>
    </location>
</feature>
<evidence type="ECO:0000256" key="6">
    <source>
        <dbReference type="ARBA" id="ARBA00022692"/>
    </source>
</evidence>
<dbReference type="STRING" id="40998.A0A2P8AI81"/>
<evidence type="ECO:0000313" key="17">
    <source>
        <dbReference type="EMBL" id="PSK60166.1"/>
    </source>
</evidence>